<dbReference type="Proteomes" id="UP000605676">
    <property type="component" value="Unassembled WGS sequence"/>
</dbReference>
<accession>A0ABS1HIQ6</accession>
<sequence length="190" mass="22316">MKELSKKQEEFYSKWEERRKKKWLYAFLHGSVYWGIPIAIISFLLNSDFQIENMQISRLIISLLLFGIAGLTIGLREFKAVDSVYKELDDSDLITEGLQKLQQGQIWNYENLKIYQGKGNTLTVRNDLLWNEKEINTTEGTNEFLEQIMSDFRRLQKNSKFNAFAKSKTVKIQLHGNESDENLLLEKIIQ</sequence>
<keyword evidence="1" id="KW-0812">Transmembrane</keyword>
<evidence type="ECO:0000313" key="2">
    <source>
        <dbReference type="EMBL" id="MBK3517183.1"/>
    </source>
</evidence>
<comment type="caution">
    <text evidence="2">The sequence shown here is derived from an EMBL/GenBank/DDBJ whole genome shotgun (WGS) entry which is preliminary data.</text>
</comment>
<dbReference type="EMBL" id="JAENRR010000013">
    <property type="protein sequence ID" value="MBK3517183.1"/>
    <property type="molecule type" value="Genomic_DNA"/>
</dbReference>
<feature type="transmembrane region" description="Helical" evidence="1">
    <location>
        <begin position="23"/>
        <end position="44"/>
    </location>
</feature>
<organism evidence="2 3">
    <name type="scientific">Carboxylicivirga marina</name>
    <dbReference type="NCBI Taxonomy" id="2800988"/>
    <lineage>
        <taxon>Bacteria</taxon>
        <taxon>Pseudomonadati</taxon>
        <taxon>Bacteroidota</taxon>
        <taxon>Bacteroidia</taxon>
        <taxon>Marinilabiliales</taxon>
        <taxon>Marinilabiliaceae</taxon>
        <taxon>Carboxylicivirga</taxon>
    </lineage>
</organism>
<keyword evidence="1" id="KW-1133">Transmembrane helix</keyword>
<evidence type="ECO:0000256" key="1">
    <source>
        <dbReference type="SAM" id="Phobius"/>
    </source>
</evidence>
<gene>
    <name evidence="2" type="ORF">JIV24_07490</name>
</gene>
<evidence type="ECO:0000313" key="3">
    <source>
        <dbReference type="Proteomes" id="UP000605676"/>
    </source>
</evidence>
<keyword evidence="1" id="KW-0472">Membrane</keyword>
<dbReference type="RefSeq" id="WP_200464409.1">
    <property type="nucleotide sequence ID" value="NZ_JAENRR010000013.1"/>
</dbReference>
<feature type="transmembrane region" description="Helical" evidence="1">
    <location>
        <begin position="56"/>
        <end position="75"/>
    </location>
</feature>
<proteinExistence type="predicted"/>
<keyword evidence="3" id="KW-1185">Reference proteome</keyword>
<name>A0ABS1HIQ6_9BACT</name>
<evidence type="ECO:0008006" key="4">
    <source>
        <dbReference type="Google" id="ProtNLM"/>
    </source>
</evidence>
<protein>
    <recommendedName>
        <fullName evidence="4">SMODS and SLOG-associating 2TM effector domain-containing protein</fullName>
    </recommendedName>
</protein>
<reference evidence="2 3" key="1">
    <citation type="submission" date="2021-01" db="EMBL/GenBank/DDBJ databases">
        <title>Carboxyliciviraga sp.nov., isolated from coastal sediments.</title>
        <authorList>
            <person name="Lu D."/>
            <person name="Zhang T."/>
        </authorList>
    </citation>
    <scope>NUCLEOTIDE SEQUENCE [LARGE SCALE GENOMIC DNA]</scope>
    <source>
        <strain evidence="2 3">N1Y132</strain>
    </source>
</reference>